<protein>
    <submittedName>
        <fullName evidence="1">Uncharacterized protein</fullName>
    </submittedName>
</protein>
<accession>A0AAD4KH50</accession>
<keyword evidence="2" id="KW-1185">Reference proteome</keyword>
<organism evidence="1 2">
    <name type="scientific">Talaromyces proteolyticus</name>
    <dbReference type="NCBI Taxonomy" id="1131652"/>
    <lineage>
        <taxon>Eukaryota</taxon>
        <taxon>Fungi</taxon>
        <taxon>Dikarya</taxon>
        <taxon>Ascomycota</taxon>
        <taxon>Pezizomycotina</taxon>
        <taxon>Eurotiomycetes</taxon>
        <taxon>Eurotiomycetidae</taxon>
        <taxon>Eurotiales</taxon>
        <taxon>Trichocomaceae</taxon>
        <taxon>Talaromyces</taxon>
        <taxon>Talaromyces sect. Bacilispori</taxon>
    </lineage>
</organism>
<evidence type="ECO:0000313" key="2">
    <source>
        <dbReference type="Proteomes" id="UP001201262"/>
    </source>
</evidence>
<evidence type="ECO:0000313" key="1">
    <source>
        <dbReference type="EMBL" id="KAH8692238.1"/>
    </source>
</evidence>
<sequence>MVSFPDNRFQLRDHGITGNLGLNNTELSYSPEIQNNAVHGNVTNGFVPGTMPYSYNLELPLEYTPENVIDGEETVKASPYSFHQVDQAYNNDGIFDYNPPWNPLLASNSEHQSNLLSACTFISAPNLENDFDHQYFSHLGGQFTEDTASSKECSISSPVLKYRLSTRPDLM</sequence>
<dbReference type="AlphaFoldDB" id="A0AAD4KH50"/>
<dbReference type="EMBL" id="JAJTJA010000011">
    <property type="protein sequence ID" value="KAH8692238.1"/>
    <property type="molecule type" value="Genomic_DNA"/>
</dbReference>
<dbReference type="RefSeq" id="XP_046068235.1">
    <property type="nucleotide sequence ID" value="XM_046214445.1"/>
</dbReference>
<reference evidence="1" key="1">
    <citation type="submission" date="2021-12" db="EMBL/GenBank/DDBJ databases">
        <title>Convergent genome expansion in fungi linked to evolution of root-endophyte symbiosis.</title>
        <authorList>
            <consortium name="DOE Joint Genome Institute"/>
            <person name="Ke Y.-H."/>
            <person name="Bonito G."/>
            <person name="Liao H.-L."/>
            <person name="Looney B."/>
            <person name="Rojas-Flechas A."/>
            <person name="Nash J."/>
            <person name="Hameed K."/>
            <person name="Schadt C."/>
            <person name="Martin F."/>
            <person name="Crous P.W."/>
            <person name="Miettinen O."/>
            <person name="Magnuson J.K."/>
            <person name="Labbe J."/>
            <person name="Jacobson D."/>
            <person name="Doktycz M.J."/>
            <person name="Veneault-Fourrey C."/>
            <person name="Kuo A."/>
            <person name="Mondo S."/>
            <person name="Calhoun S."/>
            <person name="Riley R."/>
            <person name="Ohm R."/>
            <person name="LaButti K."/>
            <person name="Andreopoulos B."/>
            <person name="Pangilinan J."/>
            <person name="Nolan M."/>
            <person name="Tritt A."/>
            <person name="Clum A."/>
            <person name="Lipzen A."/>
            <person name="Daum C."/>
            <person name="Barry K."/>
            <person name="Grigoriev I.V."/>
            <person name="Vilgalys R."/>
        </authorList>
    </citation>
    <scope>NUCLEOTIDE SEQUENCE</scope>
    <source>
        <strain evidence="1">PMI_201</strain>
    </source>
</reference>
<dbReference type="GeneID" id="70244732"/>
<proteinExistence type="predicted"/>
<dbReference type="Proteomes" id="UP001201262">
    <property type="component" value="Unassembled WGS sequence"/>
</dbReference>
<gene>
    <name evidence="1" type="ORF">BGW36DRAFT_363240</name>
</gene>
<comment type="caution">
    <text evidence="1">The sequence shown here is derived from an EMBL/GenBank/DDBJ whole genome shotgun (WGS) entry which is preliminary data.</text>
</comment>
<name>A0AAD4KH50_9EURO</name>